<dbReference type="Proteomes" id="UP001732700">
    <property type="component" value="Chromosome 5D"/>
</dbReference>
<sequence>MAKARGKLRQDWYYRLAKEQGYRSRAAFNLLQLDRRFSFLPTARAVLDLGAAPGGWLQVAVRTATAGAFVVGVDLARIRPIRGAISLKEDIAATSRCSAAVRKLMDSKGVAAFDVVLHDGVGKKNRRKRDGAQKATTRHRQSALVIDAVRLATTFLAPKGTFITKFTGSKDLNAIIFCLKQLFEKVQPYKPIASRIASAEIYFVCLEYKAPAKIQPELFDLNYLFTVSLENKPRDEVETQLRGLCMHESMSYFKRCPASEFVWSEADIRLELVSFFVAISFDDPASLPIKNHELTTTEIILFCSNLNVLDENSLNHVLKWRTCIRKALSSCSQVTPKADVAAVDAKVKDDTTSFTVCRAPN</sequence>
<protein>
    <submittedName>
        <fullName evidence="1">Uncharacterized protein</fullName>
    </submittedName>
</protein>
<dbReference type="EnsemblPlants" id="AVESA.00010b.r2.5DG0950840.1">
    <property type="protein sequence ID" value="AVESA.00010b.r2.5DG0950840.1.CDS"/>
    <property type="gene ID" value="AVESA.00010b.r2.5DG0950840"/>
</dbReference>
<proteinExistence type="predicted"/>
<name>A0ACD5Y6L5_AVESA</name>
<reference evidence="1" key="1">
    <citation type="submission" date="2021-05" db="EMBL/GenBank/DDBJ databases">
        <authorList>
            <person name="Scholz U."/>
            <person name="Mascher M."/>
            <person name="Fiebig A."/>
        </authorList>
    </citation>
    <scope>NUCLEOTIDE SEQUENCE [LARGE SCALE GENOMIC DNA]</scope>
</reference>
<reference evidence="1" key="2">
    <citation type="submission" date="2025-09" db="UniProtKB">
        <authorList>
            <consortium name="EnsemblPlants"/>
        </authorList>
    </citation>
    <scope>IDENTIFICATION</scope>
</reference>
<keyword evidence="2" id="KW-1185">Reference proteome</keyword>
<accession>A0ACD5Y6L5</accession>
<evidence type="ECO:0000313" key="1">
    <source>
        <dbReference type="EnsemblPlants" id="AVESA.00010b.r2.5DG0950840.1.CDS"/>
    </source>
</evidence>
<organism evidence="1 2">
    <name type="scientific">Avena sativa</name>
    <name type="common">Oat</name>
    <dbReference type="NCBI Taxonomy" id="4498"/>
    <lineage>
        <taxon>Eukaryota</taxon>
        <taxon>Viridiplantae</taxon>
        <taxon>Streptophyta</taxon>
        <taxon>Embryophyta</taxon>
        <taxon>Tracheophyta</taxon>
        <taxon>Spermatophyta</taxon>
        <taxon>Magnoliopsida</taxon>
        <taxon>Liliopsida</taxon>
        <taxon>Poales</taxon>
        <taxon>Poaceae</taxon>
        <taxon>BOP clade</taxon>
        <taxon>Pooideae</taxon>
        <taxon>Poodae</taxon>
        <taxon>Poeae</taxon>
        <taxon>Poeae Chloroplast Group 1 (Aveneae type)</taxon>
        <taxon>Aveninae</taxon>
        <taxon>Avena</taxon>
    </lineage>
</organism>
<evidence type="ECO:0000313" key="2">
    <source>
        <dbReference type="Proteomes" id="UP001732700"/>
    </source>
</evidence>